<evidence type="ECO:0000259" key="10">
    <source>
        <dbReference type="Pfam" id="PF23576"/>
    </source>
</evidence>
<dbReference type="InterPro" id="IPR027417">
    <property type="entry name" value="P-loop_NTPase"/>
</dbReference>
<dbReference type="PANTHER" id="PTHR10887">
    <property type="entry name" value="DNA2/NAM7 HELICASE FAMILY"/>
    <property type="match status" value="1"/>
</dbReference>
<dbReference type="InterPro" id="IPR045055">
    <property type="entry name" value="DNA2/NAM7-like"/>
</dbReference>
<dbReference type="EMBL" id="CAJVPV010000192">
    <property type="protein sequence ID" value="CAG8446360.1"/>
    <property type="molecule type" value="Genomic_DNA"/>
</dbReference>
<evidence type="ECO:0000313" key="12">
    <source>
        <dbReference type="Proteomes" id="UP000789342"/>
    </source>
</evidence>
<feature type="domain" description="DNA2/NAM7 helicase-like C-terminal" evidence="9">
    <location>
        <begin position="1615"/>
        <end position="1816"/>
    </location>
</feature>
<feature type="region of interest" description="Disordered" evidence="6">
    <location>
        <begin position="1160"/>
        <end position="1197"/>
    </location>
</feature>
<dbReference type="CDD" id="cd18042">
    <property type="entry name" value="DEXXQc_SETX"/>
    <property type="match status" value="1"/>
</dbReference>
<evidence type="ECO:0000256" key="3">
    <source>
        <dbReference type="ARBA" id="ARBA00022801"/>
    </source>
</evidence>
<gene>
    <name evidence="11" type="ORF">AMORRO_LOCUS634</name>
</gene>
<dbReference type="GO" id="GO:0016604">
    <property type="term" value="C:nuclear body"/>
    <property type="evidence" value="ECO:0007669"/>
    <property type="project" value="TreeGrafter"/>
</dbReference>
<accession>A0A9N8YTB0</accession>
<evidence type="ECO:0000313" key="11">
    <source>
        <dbReference type="EMBL" id="CAG8446360.1"/>
    </source>
</evidence>
<dbReference type="InterPro" id="IPR024481">
    <property type="entry name" value="Helicase_Sen1_N"/>
</dbReference>
<proteinExistence type="inferred from homology"/>
<feature type="compositionally biased region" description="Basic and acidic residues" evidence="6">
    <location>
        <begin position="2228"/>
        <end position="2272"/>
    </location>
</feature>
<feature type="domain" description="Helicase SEN1 beta-barrel" evidence="10">
    <location>
        <begin position="1277"/>
        <end position="1370"/>
    </location>
</feature>
<dbReference type="Pfam" id="PF13087">
    <property type="entry name" value="AAA_12"/>
    <property type="match status" value="1"/>
</dbReference>
<dbReference type="FunFam" id="3.40.50.300:FF:000326">
    <property type="entry name" value="P-loop containing nucleoside triphosphate hydrolase"/>
    <property type="match status" value="1"/>
</dbReference>
<dbReference type="InterPro" id="IPR056474">
    <property type="entry name" value="SEN1_barrel"/>
</dbReference>
<dbReference type="InterPro" id="IPR041679">
    <property type="entry name" value="DNA2/NAM7-like_C"/>
</dbReference>
<dbReference type="InterPro" id="IPR041677">
    <property type="entry name" value="DNA2/NAM7_AAA_11"/>
</dbReference>
<feature type="compositionally biased region" description="Low complexity" evidence="6">
    <location>
        <begin position="1167"/>
        <end position="1180"/>
    </location>
</feature>
<feature type="compositionally biased region" description="Polar residues" evidence="6">
    <location>
        <begin position="2468"/>
        <end position="2487"/>
    </location>
</feature>
<feature type="domain" description="DNA2/NAM7 helicase helicase" evidence="8">
    <location>
        <begin position="1536"/>
        <end position="1607"/>
    </location>
</feature>
<dbReference type="Gene3D" id="3.40.50.300">
    <property type="entry name" value="P-loop containing nucleotide triphosphate hydrolases"/>
    <property type="match status" value="3"/>
</dbReference>
<dbReference type="GO" id="GO:0004386">
    <property type="term" value="F:helicase activity"/>
    <property type="evidence" value="ECO:0007669"/>
    <property type="project" value="UniProtKB-KW"/>
</dbReference>
<dbReference type="GO" id="GO:0001147">
    <property type="term" value="F:transcription termination site sequence-specific DNA binding"/>
    <property type="evidence" value="ECO:0007669"/>
    <property type="project" value="TreeGrafter"/>
</dbReference>
<dbReference type="GO" id="GO:0016787">
    <property type="term" value="F:hydrolase activity"/>
    <property type="evidence" value="ECO:0007669"/>
    <property type="project" value="UniProtKB-KW"/>
</dbReference>
<dbReference type="InterPro" id="IPR047187">
    <property type="entry name" value="SF1_C_Upf1"/>
</dbReference>
<sequence length="2611" mass="301450">MEAHHRPSQSNPEYKNIIMLLNAKLSNPQEKKYSSAFFDASLHYVLNQYKTNFSKHLLCTPELADIVIEMTPLFLVERPDDDVGMFREIVDFQMNQCIDCVRVYHKKMRKLIQRWKGMYDETSIESFRNKIESYCMARIRKNLAKLKQSLLGLGTMDSQELLGIEDRSSDPNNISSIFEVLCFPRSLQQKSLNKLFVEVVTMLIQRGNCPQPTDYFLPGVFIASLHENHEIQSWAWSTFLNMNMNLALNLSEVLEEEFDSVICSILSYFVELNTFSTGFYTQYPFTNDILLSWKGVEMILLKMEKEIITDFFVRGKSNIITAFINYLPYAVESSFIEMINCFSIILEKVGNEFWRLISNQAPAFVQLIFDTFFSINKMTRPSSSLCTSLVLALKVLRTAYPKKRSSEQDSDTDSPEEPIWLVMLREDSSKINDVYCETNRITDMDNVTKLDYQLRCIVWRNLFKYASENILTSNTSATVLSFMEFFNKIALMDNILDTNQTSIKKDNLTDTLAESISITNEHMNAFLEKLQKIDTKQLTTILPVNSISFSIIHLLSSPDAKLMMSGLVILKRLYVEDSYNKLIRESTKSTIQGLIETINIFLQWTDVGCDTLKLAICIKDLLNRFFPLIFGTKGIFKSKDRQDDKNLALEFWNISWIGYSKVFQMCAKWDRMAMIMRKNEIKNLLLEFLNLATVTLKALEDPTLKSSISLNDTQKLYFSILCTALEFNDKDLLKVAVQKTVEILDFLIVQKCVIEAKLYVKLSTFLNSENILNESELRELSRALGNHIPEFLNENSVELLSSEDELLDSDCDSIIILEKFEDSMEQVENASIEAQLFEATPTDEVLTSEKSELDLQSTTISPSYVSNSSCDVVESFIGSYDDISEESINFDIHDGFPGPNIPIEDESDHSGSRNTIPGEIPQDTIPVLGRLTSKPNLTKKLDQEDIYIPESPLKSNIMLSSSESSRSKKGLPSINDIIIDYSVTLSEKLKTSEKGISTQANRPALKKATAVNLSNDLSPAKVVKRVTFNISDTDTSVDGSSSSNNNTTDLLEKSTLSFRKAIKKKASMSRRETMDSSEVSCDRSDVSNINKRTIQDDFFDRGNEMALVQHLSKRQKVNNKDITRFKAIPFSAEKGQLSNLTIEESVDSVYKNVERSQEQISIKNDSESQSCNNSFSSKSEANTSSMRSGELKEFRGPPKLQNPSLLSSLHKQILLWDIDLRDDFPPNVTTREYRDIPNDFNSVEEYITTFEPLLLLEFWQRLIDSMEEIDEVNQLMYKLQSITMVDDFVEIQLMPVRKESLLFKKLTENDLMYITQKEEYRPPKNFLALVKSVKTDRSNAGLTLKCFFGTDPKNIKSSLGVNSEWRASKIISLKPLTREYDALTSLSNFVTKDFILKPFENEIPPISYDDIVLYKHIYNVNESQARAILRVVKGKPGFSLIQGPPGTGKTSTIVGIISAVFAFNSSGKILVCAPSNAAVDELVKRLMNGIYNSYGKLNRVNVVRIGSPENCHEDVKHKTLDYQAEKISRNSSIITAKQEILSSADIICSTLTGSGHEILNIFNEFDTVIIDEAAQAVELNTLIPLKFNPRRCVLVGDPNQLPPTVLSHVATQHSYEQSLFVRIRNNFKNKESIMMLNTQYRMHPLISNFPGSYFYNNLLKDAPEIESDLIRPWHANILYAPYRFYNVAQSEMEQDKNHSLYNPVEARVLASAYRRLVLDFPDIKNWSSLIGVITPYKKQKLQLEIEFGRVHDLLPYKMKVPEIKTVDGFQGREKEIIMFSCVRAGEDKTLGFLGDIRRMNVAMTRAKRSLWIFGCQKSLVHNKAWEALISDAKARAVYTNASVEFFSRSIFVTDSVSQESDEESSRSRKDDSPTRQKERKSSLRSRSKSPDRNNDKQLSRIRNKSNVEDRSHSTSRPQSTPSPSRKSVEASINRDKSPKEQDKEDRTRYRNRNEPVRKEINHNESARKEINHNESIRKETNNDESVRKETNNDESVRKETNSNESVRKETSRNESVRNEINHIESVRKETSCNESVRKETSCNESVRKEISCNESVRKDIDLNESVCHEISRNESIRNGVSRNEPVRNETSRNESGRKETNRNESIRNETSRNESGRKETNRNESIRNETNHNESVRNETNHYESIRNEANHNESVRNETNHIESVRNEVNHKESVRNEINHKESVRNEINHKESVRNETNQNESIRNEKNHNESVHDETSRNGSIRNETDRNESVRKEIKHNEHVDNEISRNEFVHNETSRNEFARGEIGRNESSCNENDRNESACDEISRNESVRSEISRNESARNEIGRNESARNKIIRNKINHNEISRNKTNRNVVNNQFVETHRPLVEGKKSVKLTRKQMRSTNEQEWTFHRERNFHLPYRKNNVRFLRKNGKPARQKDPQNDPLYFSHFYQDSPDNNFYHDVLENSFYQDVPEHSFYHDVPEHSFYHDVPENSFYHDIPENNFYQDSPDNNFYQDSSDNGSYSPRWKYERNLRSNNKREGHIHNLSYDNQERVNYSFKRDGKKSSISDRLGKIDRPVECVDERVRKLSRPTNKRRYNILSVGQEREVQAPGREENRNKRHMSPRMDFRRRESAPSQNNKRFPRRW</sequence>
<keyword evidence="3" id="KW-0378">Hydrolase</keyword>
<feature type="region of interest" description="Disordered" evidence="6">
    <location>
        <begin position="1857"/>
        <end position="2022"/>
    </location>
</feature>
<organism evidence="11 12">
    <name type="scientific">Acaulospora morrowiae</name>
    <dbReference type="NCBI Taxonomy" id="94023"/>
    <lineage>
        <taxon>Eukaryota</taxon>
        <taxon>Fungi</taxon>
        <taxon>Fungi incertae sedis</taxon>
        <taxon>Mucoromycota</taxon>
        <taxon>Glomeromycotina</taxon>
        <taxon>Glomeromycetes</taxon>
        <taxon>Diversisporales</taxon>
        <taxon>Acaulosporaceae</taxon>
        <taxon>Acaulospora</taxon>
    </lineage>
</organism>
<feature type="region of interest" description="Disordered" evidence="6">
    <location>
        <begin position="2566"/>
        <end position="2611"/>
    </location>
</feature>
<feature type="compositionally biased region" description="Basic and acidic residues" evidence="6">
    <location>
        <begin position="1888"/>
        <end position="1898"/>
    </location>
</feature>
<evidence type="ECO:0000256" key="2">
    <source>
        <dbReference type="ARBA" id="ARBA00022741"/>
    </source>
</evidence>
<protein>
    <submittedName>
        <fullName evidence="11">8727_t:CDS:1</fullName>
    </submittedName>
</protein>
<feature type="domain" description="DNA2/NAM7 helicase helicase" evidence="8">
    <location>
        <begin position="1420"/>
        <end position="1531"/>
    </location>
</feature>
<feature type="domain" description="Helicase Sen1 N-terminal" evidence="7">
    <location>
        <begin position="90"/>
        <end position="370"/>
    </location>
</feature>
<dbReference type="CDD" id="cd18808">
    <property type="entry name" value="SF1_C_Upf1"/>
    <property type="match status" value="1"/>
</dbReference>
<feature type="compositionally biased region" description="Basic and acidic residues" evidence="6">
    <location>
        <begin position="1863"/>
        <end position="1881"/>
    </location>
</feature>
<reference evidence="11" key="1">
    <citation type="submission" date="2021-06" db="EMBL/GenBank/DDBJ databases">
        <authorList>
            <person name="Kallberg Y."/>
            <person name="Tangrot J."/>
            <person name="Rosling A."/>
        </authorList>
    </citation>
    <scope>NUCLEOTIDE SEQUENCE</scope>
    <source>
        <strain evidence="11">CL551</strain>
    </source>
</reference>
<name>A0A9N8YTB0_9GLOM</name>
<feature type="compositionally biased region" description="Low complexity" evidence="6">
    <location>
        <begin position="1914"/>
        <end position="1925"/>
    </location>
</feature>
<feature type="region of interest" description="Disordered" evidence="6">
    <location>
        <begin position="895"/>
        <end position="923"/>
    </location>
</feature>
<feature type="compositionally biased region" description="Basic and acidic residues" evidence="6">
    <location>
        <begin position="2589"/>
        <end position="2598"/>
    </location>
</feature>
<dbReference type="Pfam" id="PF12726">
    <property type="entry name" value="SEN1_N"/>
    <property type="match status" value="2"/>
</dbReference>
<evidence type="ECO:0000259" key="8">
    <source>
        <dbReference type="Pfam" id="PF13086"/>
    </source>
</evidence>
<evidence type="ECO:0000256" key="5">
    <source>
        <dbReference type="ARBA" id="ARBA00022840"/>
    </source>
</evidence>
<dbReference type="GO" id="GO:0005694">
    <property type="term" value="C:chromosome"/>
    <property type="evidence" value="ECO:0007669"/>
    <property type="project" value="UniProtKB-ARBA"/>
</dbReference>
<feature type="compositionally biased region" description="Basic and acidic residues" evidence="6">
    <location>
        <begin position="2569"/>
        <end position="2582"/>
    </location>
</feature>
<dbReference type="SUPFAM" id="SSF52540">
    <property type="entry name" value="P-loop containing nucleoside triphosphate hydrolases"/>
    <property type="match status" value="1"/>
</dbReference>
<feature type="compositionally biased region" description="Basic and acidic residues" evidence="6">
    <location>
        <begin position="2206"/>
        <end position="2221"/>
    </location>
</feature>
<keyword evidence="12" id="KW-1185">Reference proteome</keyword>
<feature type="region of interest" description="Disordered" evidence="6">
    <location>
        <begin position="2078"/>
        <end position="2311"/>
    </location>
</feature>
<dbReference type="PANTHER" id="PTHR10887:SF495">
    <property type="entry name" value="HELICASE SENATAXIN ISOFORM X1-RELATED"/>
    <property type="match status" value="1"/>
</dbReference>
<dbReference type="OrthoDB" id="2402282at2759"/>
<feature type="compositionally biased region" description="Basic and acidic residues" evidence="6">
    <location>
        <begin position="2279"/>
        <end position="2311"/>
    </location>
</feature>
<comment type="caution">
    <text evidence="11">The sequence shown here is derived from an EMBL/GenBank/DDBJ whole genome shotgun (WGS) entry which is preliminary data.</text>
</comment>
<evidence type="ECO:0000256" key="6">
    <source>
        <dbReference type="SAM" id="MobiDB-lite"/>
    </source>
</evidence>
<dbReference type="Pfam" id="PF13086">
    <property type="entry name" value="AAA_11"/>
    <property type="match status" value="2"/>
</dbReference>
<evidence type="ECO:0000256" key="4">
    <source>
        <dbReference type="ARBA" id="ARBA00022806"/>
    </source>
</evidence>
<feature type="compositionally biased region" description="Basic and acidic residues" evidence="6">
    <location>
        <begin position="1926"/>
        <end position="2022"/>
    </location>
</feature>
<dbReference type="GO" id="GO:0006369">
    <property type="term" value="P:termination of RNA polymerase II transcription"/>
    <property type="evidence" value="ECO:0007669"/>
    <property type="project" value="TreeGrafter"/>
</dbReference>
<feature type="region of interest" description="Disordered" evidence="6">
    <location>
        <begin position="2463"/>
        <end position="2487"/>
    </location>
</feature>
<evidence type="ECO:0000256" key="1">
    <source>
        <dbReference type="ARBA" id="ARBA00007913"/>
    </source>
</evidence>
<keyword evidence="2" id="KW-0547">Nucleotide-binding</keyword>
<dbReference type="Proteomes" id="UP000789342">
    <property type="component" value="Unassembled WGS sequence"/>
</dbReference>
<dbReference type="Pfam" id="PF23576">
    <property type="entry name" value="SEN1_barrel"/>
    <property type="match status" value="1"/>
</dbReference>
<feature type="domain" description="Helicase Sen1 N-terminal" evidence="7">
    <location>
        <begin position="460"/>
        <end position="671"/>
    </location>
</feature>
<dbReference type="GO" id="GO:0005524">
    <property type="term" value="F:ATP binding"/>
    <property type="evidence" value="ECO:0007669"/>
    <property type="project" value="UniProtKB-KW"/>
</dbReference>
<evidence type="ECO:0000259" key="9">
    <source>
        <dbReference type="Pfam" id="PF13087"/>
    </source>
</evidence>
<feature type="compositionally biased region" description="Basic and acidic residues" evidence="6">
    <location>
        <begin position="2084"/>
        <end position="2197"/>
    </location>
</feature>
<keyword evidence="5" id="KW-0067">ATP-binding</keyword>
<comment type="similarity">
    <text evidence="1">Belongs to the DNA2/NAM7 helicase family.</text>
</comment>
<evidence type="ECO:0000259" key="7">
    <source>
        <dbReference type="Pfam" id="PF12726"/>
    </source>
</evidence>
<keyword evidence="4" id="KW-0347">Helicase</keyword>